<organism evidence="2 3">
    <name type="scientific">Muricoccus nepalensis</name>
    <dbReference type="NCBI Taxonomy" id="1854500"/>
    <lineage>
        <taxon>Bacteria</taxon>
        <taxon>Pseudomonadati</taxon>
        <taxon>Pseudomonadota</taxon>
        <taxon>Alphaproteobacteria</taxon>
        <taxon>Acetobacterales</taxon>
        <taxon>Roseomonadaceae</taxon>
        <taxon>Muricoccus</taxon>
    </lineage>
</organism>
<reference evidence="2 3" key="1">
    <citation type="journal article" date="2019" name="Environ. Microbiol.">
        <title>Species interactions and distinct microbial communities in high Arctic permafrost affected cryosols are associated with the CH4 and CO2 gas fluxes.</title>
        <authorList>
            <person name="Altshuler I."/>
            <person name="Hamel J."/>
            <person name="Turney S."/>
            <person name="Magnuson E."/>
            <person name="Levesque R."/>
            <person name="Greer C."/>
            <person name="Whyte L.G."/>
        </authorList>
    </citation>
    <scope>NUCLEOTIDE SEQUENCE [LARGE SCALE GENOMIC DNA]</scope>
    <source>
        <strain evidence="2 3">S9.3B</strain>
    </source>
</reference>
<feature type="domain" description="Transposase IS110-like N-terminal" evidence="1">
    <location>
        <begin position="11"/>
        <end position="113"/>
    </location>
</feature>
<evidence type="ECO:0000313" key="3">
    <source>
        <dbReference type="Proteomes" id="UP000317078"/>
    </source>
</evidence>
<dbReference type="AlphaFoldDB" id="A0A502EGD4"/>
<dbReference type="Proteomes" id="UP000317078">
    <property type="component" value="Unassembled WGS sequence"/>
</dbReference>
<comment type="caution">
    <text evidence="2">The sequence shown here is derived from an EMBL/GenBank/DDBJ whole genome shotgun (WGS) entry which is preliminary data.</text>
</comment>
<dbReference type="PANTHER" id="PTHR33055">
    <property type="entry name" value="TRANSPOSASE FOR INSERTION SEQUENCE ELEMENT IS1111A"/>
    <property type="match status" value="1"/>
</dbReference>
<dbReference type="Pfam" id="PF01548">
    <property type="entry name" value="DEDD_Tnp_IS110"/>
    <property type="match status" value="1"/>
</dbReference>
<dbReference type="PANTHER" id="PTHR33055:SF3">
    <property type="entry name" value="PUTATIVE TRANSPOSASE FOR IS117-RELATED"/>
    <property type="match status" value="1"/>
</dbReference>
<dbReference type="GO" id="GO:0004803">
    <property type="term" value="F:transposase activity"/>
    <property type="evidence" value="ECO:0007669"/>
    <property type="project" value="InterPro"/>
</dbReference>
<keyword evidence="3" id="KW-1185">Reference proteome</keyword>
<dbReference type="InterPro" id="IPR002525">
    <property type="entry name" value="Transp_IS110-like_N"/>
</dbReference>
<proteinExistence type="predicted"/>
<dbReference type="GO" id="GO:0006313">
    <property type="term" value="P:DNA transposition"/>
    <property type="evidence" value="ECO:0007669"/>
    <property type="project" value="InterPro"/>
</dbReference>
<dbReference type="GO" id="GO:0003677">
    <property type="term" value="F:DNA binding"/>
    <property type="evidence" value="ECO:0007669"/>
    <property type="project" value="InterPro"/>
</dbReference>
<evidence type="ECO:0000259" key="1">
    <source>
        <dbReference type="Pfam" id="PF01548"/>
    </source>
</evidence>
<evidence type="ECO:0000313" key="2">
    <source>
        <dbReference type="EMBL" id="TPG36254.1"/>
    </source>
</evidence>
<dbReference type="OrthoDB" id="5289737at2"/>
<dbReference type="InterPro" id="IPR047650">
    <property type="entry name" value="Transpos_IS110"/>
</dbReference>
<gene>
    <name evidence="2" type="ORF">EAH89_30315</name>
</gene>
<dbReference type="EMBL" id="RCZP01000099">
    <property type="protein sequence ID" value="TPG36254.1"/>
    <property type="molecule type" value="Genomic_DNA"/>
</dbReference>
<name>A0A502EGD4_9PROT</name>
<accession>A0A502EGD4</accession>
<sequence>MSTRAGEGQYVALDVSLGAISVCIIDAKGGVTFEGKVMAEPAALVGLIRAKAPQAIRVGLETGATSPWLFHEMKAAGLPVVMMDARHAHAALSMRPAKSDRSDAHGLAEMLRMGWSARWPPGASARSNGALCWGRGISW</sequence>
<protein>
    <recommendedName>
        <fullName evidence="1">Transposase IS110-like N-terminal domain-containing protein</fullName>
    </recommendedName>
</protein>